<gene>
    <name evidence="2" type="ORF">Scep_028643</name>
</gene>
<proteinExistence type="predicted"/>
<dbReference type="EMBL" id="JBBNAG010000012">
    <property type="protein sequence ID" value="KAK9089561.1"/>
    <property type="molecule type" value="Genomic_DNA"/>
</dbReference>
<reference evidence="2 3" key="1">
    <citation type="submission" date="2024-01" db="EMBL/GenBank/DDBJ databases">
        <title>Genome assemblies of Stephania.</title>
        <authorList>
            <person name="Yang L."/>
        </authorList>
    </citation>
    <scope>NUCLEOTIDE SEQUENCE [LARGE SCALE GENOMIC DNA]</scope>
    <source>
        <strain evidence="2">JXDWG</strain>
        <tissue evidence="2">Leaf</tissue>
    </source>
</reference>
<dbReference type="AlphaFoldDB" id="A0AAP0EAA8"/>
<protein>
    <submittedName>
        <fullName evidence="2">Uncharacterized protein</fullName>
    </submittedName>
</protein>
<dbReference type="Proteomes" id="UP001419268">
    <property type="component" value="Unassembled WGS sequence"/>
</dbReference>
<organism evidence="2 3">
    <name type="scientific">Stephania cephalantha</name>
    <dbReference type="NCBI Taxonomy" id="152367"/>
    <lineage>
        <taxon>Eukaryota</taxon>
        <taxon>Viridiplantae</taxon>
        <taxon>Streptophyta</taxon>
        <taxon>Embryophyta</taxon>
        <taxon>Tracheophyta</taxon>
        <taxon>Spermatophyta</taxon>
        <taxon>Magnoliopsida</taxon>
        <taxon>Ranunculales</taxon>
        <taxon>Menispermaceae</taxon>
        <taxon>Menispermoideae</taxon>
        <taxon>Cissampelideae</taxon>
        <taxon>Stephania</taxon>
    </lineage>
</organism>
<evidence type="ECO:0000313" key="3">
    <source>
        <dbReference type="Proteomes" id="UP001419268"/>
    </source>
</evidence>
<sequence length="58" mass="6230">MKKKNEVVGPGAARRHGAESKECLCGCHSARSSFVAYYGRCVGVIAPPQPVNPSFAYF</sequence>
<accession>A0AAP0EAA8</accession>
<name>A0AAP0EAA8_9MAGN</name>
<evidence type="ECO:0000256" key="1">
    <source>
        <dbReference type="SAM" id="MobiDB-lite"/>
    </source>
</evidence>
<keyword evidence="3" id="KW-1185">Reference proteome</keyword>
<evidence type="ECO:0000313" key="2">
    <source>
        <dbReference type="EMBL" id="KAK9089561.1"/>
    </source>
</evidence>
<comment type="caution">
    <text evidence="2">The sequence shown here is derived from an EMBL/GenBank/DDBJ whole genome shotgun (WGS) entry which is preliminary data.</text>
</comment>
<feature type="region of interest" description="Disordered" evidence="1">
    <location>
        <begin position="1"/>
        <end position="20"/>
    </location>
</feature>